<dbReference type="NCBIfam" id="TIGR02532">
    <property type="entry name" value="IV_pilin_GFxxxE"/>
    <property type="match status" value="1"/>
</dbReference>
<keyword evidence="1" id="KW-0472">Membrane</keyword>
<feature type="transmembrane region" description="Helical" evidence="1">
    <location>
        <begin position="6"/>
        <end position="29"/>
    </location>
</feature>
<dbReference type="AlphaFoldDB" id="A0A9D1JMU7"/>
<evidence type="ECO:0000313" key="3">
    <source>
        <dbReference type="EMBL" id="HIS36288.1"/>
    </source>
</evidence>
<reference evidence="3" key="1">
    <citation type="submission" date="2020-10" db="EMBL/GenBank/DDBJ databases">
        <authorList>
            <person name="Gilroy R."/>
        </authorList>
    </citation>
    <scope>NUCLEOTIDE SEQUENCE</scope>
    <source>
        <strain evidence="3">6276</strain>
    </source>
</reference>
<dbReference type="Proteomes" id="UP000823928">
    <property type="component" value="Unassembled WGS sequence"/>
</dbReference>
<dbReference type="Gene3D" id="3.30.700.10">
    <property type="entry name" value="Glycoprotein, Type 4 Pilin"/>
    <property type="match status" value="1"/>
</dbReference>
<organism evidence="3 4">
    <name type="scientific">Candidatus Scatousia excrementigallinarum</name>
    <dbReference type="NCBI Taxonomy" id="2840935"/>
    <lineage>
        <taxon>Bacteria</taxon>
        <taxon>Candidatus Scatousia</taxon>
    </lineage>
</organism>
<evidence type="ECO:0000259" key="2">
    <source>
        <dbReference type="Pfam" id="PF20318"/>
    </source>
</evidence>
<dbReference type="InterPro" id="IPR045584">
    <property type="entry name" value="Pilin-like"/>
</dbReference>
<dbReference type="InterPro" id="IPR046721">
    <property type="entry name" value="DUF6613"/>
</dbReference>
<dbReference type="EMBL" id="DVIU01000134">
    <property type="protein sequence ID" value="HIS36288.1"/>
    <property type="molecule type" value="Genomic_DNA"/>
</dbReference>
<dbReference type="Pfam" id="PF20318">
    <property type="entry name" value="DUF6613"/>
    <property type="match status" value="1"/>
</dbReference>
<keyword evidence="1" id="KW-1133">Transmembrane helix</keyword>
<comment type="caution">
    <text evidence="3">The sequence shown here is derived from an EMBL/GenBank/DDBJ whole genome shotgun (WGS) entry which is preliminary data.</text>
</comment>
<accession>A0A9D1JMU7</accession>
<name>A0A9D1JMU7_9BACT</name>
<protein>
    <submittedName>
        <fullName evidence="3">Type II secretion system protein</fullName>
    </submittedName>
</protein>
<proteinExistence type="predicted"/>
<dbReference type="Pfam" id="PF07963">
    <property type="entry name" value="N_methyl"/>
    <property type="match status" value="1"/>
</dbReference>
<feature type="domain" description="DUF6613" evidence="2">
    <location>
        <begin position="27"/>
        <end position="212"/>
    </location>
</feature>
<evidence type="ECO:0000313" key="4">
    <source>
        <dbReference type="Proteomes" id="UP000823928"/>
    </source>
</evidence>
<evidence type="ECO:0000256" key="1">
    <source>
        <dbReference type="SAM" id="Phobius"/>
    </source>
</evidence>
<keyword evidence="1" id="KW-0812">Transmembrane</keyword>
<reference evidence="3" key="2">
    <citation type="journal article" date="2021" name="PeerJ">
        <title>Extensive microbial diversity within the chicken gut microbiome revealed by metagenomics and culture.</title>
        <authorList>
            <person name="Gilroy R."/>
            <person name="Ravi A."/>
            <person name="Getino M."/>
            <person name="Pursley I."/>
            <person name="Horton D.L."/>
            <person name="Alikhan N.F."/>
            <person name="Baker D."/>
            <person name="Gharbi K."/>
            <person name="Hall N."/>
            <person name="Watson M."/>
            <person name="Adriaenssens E.M."/>
            <person name="Foster-Nyarko E."/>
            <person name="Jarju S."/>
            <person name="Secka A."/>
            <person name="Antonio M."/>
            <person name="Oren A."/>
            <person name="Chaudhuri R.R."/>
            <person name="La Ragione R."/>
            <person name="Hildebrand F."/>
            <person name="Pallen M.J."/>
        </authorList>
    </citation>
    <scope>NUCLEOTIDE SEQUENCE</scope>
    <source>
        <strain evidence="3">6276</strain>
    </source>
</reference>
<dbReference type="SUPFAM" id="SSF54523">
    <property type="entry name" value="Pili subunits"/>
    <property type="match status" value="1"/>
</dbReference>
<sequence>MKTGFTLAEVLITLGIIGIVAAMTLPTLIQKHQDKSDYTHLKKIYSQLLQATMSIEQEYGSIAEWNLVGDSPEDSKMIMERYKKYFKVIKTCDEDLSACLPDVIYKTTIGTDYVRWSTSSARSSFLLPDGAIVMFNSQGFSDTAFQIYVDLNGWRKPNQLGNDFFYFYYYKDQKAILPGGWYASEADKTANFKAGCLNNYGYYCTNWLLENGNKDYLRCKDLSYSGKTKCK</sequence>
<gene>
    <name evidence="3" type="ORF">IAC10_06620</name>
</gene>
<dbReference type="InterPro" id="IPR012902">
    <property type="entry name" value="N_methyl_site"/>
</dbReference>